<dbReference type="Gene3D" id="3.30.530.20">
    <property type="match status" value="1"/>
</dbReference>
<dbReference type="GO" id="GO:0038023">
    <property type="term" value="F:signaling receptor activity"/>
    <property type="evidence" value="ECO:0007669"/>
    <property type="project" value="InterPro"/>
</dbReference>
<dbReference type="GO" id="GO:0009738">
    <property type="term" value="P:abscisic acid-activated signaling pathway"/>
    <property type="evidence" value="ECO:0007669"/>
    <property type="project" value="InterPro"/>
</dbReference>
<evidence type="ECO:0000313" key="3">
    <source>
        <dbReference type="EMBL" id="EXC39746.1"/>
    </source>
</evidence>
<dbReference type="GO" id="GO:0004864">
    <property type="term" value="F:protein phosphatase inhibitor activity"/>
    <property type="evidence" value="ECO:0007669"/>
    <property type="project" value="InterPro"/>
</dbReference>
<evidence type="ECO:0000256" key="1">
    <source>
        <dbReference type="ARBA" id="ARBA00009744"/>
    </source>
</evidence>
<protein>
    <submittedName>
        <fullName evidence="3">Major allergen Mal d 1</fullName>
    </submittedName>
</protein>
<dbReference type="Pfam" id="PF00407">
    <property type="entry name" value="Bet_v_1"/>
    <property type="match status" value="1"/>
</dbReference>
<evidence type="ECO:0000259" key="2">
    <source>
        <dbReference type="Pfam" id="PF00407"/>
    </source>
</evidence>
<dbReference type="GO" id="GO:0005634">
    <property type="term" value="C:nucleus"/>
    <property type="evidence" value="ECO:0007669"/>
    <property type="project" value="TreeGrafter"/>
</dbReference>
<comment type="similarity">
    <text evidence="1">Belongs to the BetVI family.</text>
</comment>
<dbReference type="SUPFAM" id="SSF55961">
    <property type="entry name" value="Bet v1-like"/>
    <property type="match status" value="1"/>
</dbReference>
<keyword evidence="4" id="KW-1185">Reference proteome</keyword>
<dbReference type="PRINTS" id="PR00634">
    <property type="entry name" value="BETALLERGEN"/>
</dbReference>
<dbReference type="InterPro" id="IPR050279">
    <property type="entry name" value="Plant_def-hormone_signal"/>
</dbReference>
<dbReference type="GO" id="GO:0006952">
    <property type="term" value="P:defense response"/>
    <property type="evidence" value="ECO:0007669"/>
    <property type="project" value="InterPro"/>
</dbReference>
<dbReference type="Proteomes" id="UP000030645">
    <property type="component" value="Unassembled WGS sequence"/>
</dbReference>
<dbReference type="PANTHER" id="PTHR31213:SF70">
    <property type="entry name" value="MAJOR ALLERGEN PRU AR 1-LIKE"/>
    <property type="match status" value="1"/>
</dbReference>
<dbReference type="KEGG" id="mnt:21385291"/>
<proteinExistence type="inferred from homology"/>
<dbReference type="OrthoDB" id="1500546at2759"/>
<dbReference type="PANTHER" id="PTHR31213">
    <property type="entry name" value="OS08G0374000 PROTEIN-RELATED"/>
    <property type="match status" value="1"/>
</dbReference>
<evidence type="ECO:0000313" key="4">
    <source>
        <dbReference type="Proteomes" id="UP000030645"/>
    </source>
</evidence>
<dbReference type="EMBL" id="KE621360">
    <property type="protein sequence ID" value="EXC39746.1"/>
    <property type="molecule type" value="Genomic_DNA"/>
</dbReference>
<feature type="domain" description="Bet v I/Major latex protein" evidence="2">
    <location>
        <begin position="7"/>
        <end position="62"/>
    </location>
</feature>
<dbReference type="AlphaFoldDB" id="W9T1U7"/>
<name>W9T1U7_9ROSA</name>
<sequence length="64" mass="6933">MGVFTSSDEYICLIPPARLFKALVLDSHNLIPKIMPQAVKSIEIIHGDGKVAGSIKQINVVQGM</sequence>
<dbReference type="InterPro" id="IPR000916">
    <property type="entry name" value="Bet_v_I/MLP"/>
</dbReference>
<dbReference type="InterPro" id="IPR024949">
    <property type="entry name" value="Bet_v_I_allergen"/>
</dbReference>
<organism evidence="3 4">
    <name type="scientific">Morus notabilis</name>
    <dbReference type="NCBI Taxonomy" id="981085"/>
    <lineage>
        <taxon>Eukaryota</taxon>
        <taxon>Viridiplantae</taxon>
        <taxon>Streptophyta</taxon>
        <taxon>Embryophyta</taxon>
        <taxon>Tracheophyta</taxon>
        <taxon>Spermatophyta</taxon>
        <taxon>Magnoliopsida</taxon>
        <taxon>eudicotyledons</taxon>
        <taxon>Gunneridae</taxon>
        <taxon>Pentapetalae</taxon>
        <taxon>rosids</taxon>
        <taxon>fabids</taxon>
        <taxon>Rosales</taxon>
        <taxon>Moraceae</taxon>
        <taxon>Moreae</taxon>
        <taxon>Morus</taxon>
    </lineage>
</organism>
<dbReference type="GO" id="GO:0005737">
    <property type="term" value="C:cytoplasm"/>
    <property type="evidence" value="ECO:0007669"/>
    <property type="project" value="TreeGrafter"/>
</dbReference>
<dbReference type="InterPro" id="IPR023393">
    <property type="entry name" value="START-like_dom_sf"/>
</dbReference>
<accession>W9T1U7</accession>
<dbReference type="GO" id="GO:0010427">
    <property type="term" value="F:abscisic acid binding"/>
    <property type="evidence" value="ECO:0007669"/>
    <property type="project" value="InterPro"/>
</dbReference>
<gene>
    <name evidence="3" type="ORF">L484_001697</name>
</gene>
<reference evidence="4" key="1">
    <citation type="submission" date="2013-01" db="EMBL/GenBank/DDBJ databases">
        <title>Draft Genome Sequence of a Mulberry Tree, Morus notabilis C.K. Schneid.</title>
        <authorList>
            <person name="He N."/>
            <person name="Zhao S."/>
        </authorList>
    </citation>
    <scope>NUCLEOTIDE SEQUENCE</scope>
</reference>